<keyword evidence="2" id="KW-1185">Reference proteome</keyword>
<gene>
    <name evidence="1" type="ORF">GCM10022207_48270</name>
</gene>
<reference evidence="2" key="1">
    <citation type="journal article" date="2019" name="Int. J. Syst. Evol. Microbiol.">
        <title>The Global Catalogue of Microorganisms (GCM) 10K type strain sequencing project: providing services to taxonomists for standard genome sequencing and annotation.</title>
        <authorList>
            <consortium name="The Broad Institute Genomics Platform"/>
            <consortium name="The Broad Institute Genome Sequencing Center for Infectious Disease"/>
            <person name="Wu L."/>
            <person name="Ma J."/>
        </authorList>
    </citation>
    <scope>NUCLEOTIDE SEQUENCE [LARGE SCALE GENOMIC DNA]</scope>
    <source>
        <strain evidence="2">JCM 16578</strain>
    </source>
</reference>
<dbReference type="RefSeq" id="WP_331268635.1">
    <property type="nucleotide sequence ID" value="NZ_BAAAZA010000013.1"/>
</dbReference>
<dbReference type="Proteomes" id="UP001501563">
    <property type="component" value="Unassembled WGS sequence"/>
</dbReference>
<evidence type="ECO:0000313" key="2">
    <source>
        <dbReference type="Proteomes" id="UP001501563"/>
    </source>
</evidence>
<proteinExistence type="predicted"/>
<dbReference type="EMBL" id="BAAAZA010000013">
    <property type="protein sequence ID" value="GAA3876560.1"/>
    <property type="molecule type" value="Genomic_DNA"/>
</dbReference>
<name>A0ABP7KGG9_9ACTN</name>
<organism evidence="1 2">
    <name type="scientific">Streptomyces lannensis</name>
    <dbReference type="NCBI Taxonomy" id="766498"/>
    <lineage>
        <taxon>Bacteria</taxon>
        <taxon>Bacillati</taxon>
        <taxon>Actinomycetota</taxon>
        <taxon>Actinomycetes</taxon>
        <taxon>Kitasatosporales</taxon>
        <taxon>Streptomycetaceae</taxon>
        <taxon>Streptomyces</taxon>
    </lineage>
</organism>
<comment type="caution">
    <text evidence="1">The sequence shown here is derived from an EMBL/GenBank/DDBJ whole genome shotgun (WGS) entry which is preliminary data.</text>
</comment>
<evidence type="ECO:0000313" key="1">
    <source>
        <dbReference type="EMBL" id="GAA3876560.1"/>
    </source>
</evidence>
<protein>
    <submittedName>
        <fullName evidence="1">Uncharacterized protein</fullName>
    </submittedName>
</protein>
<sequence length="58" mass="6308">MTALSWSSTHAGDYQHCLIVTSEDNDLPLASDDEPEPLNLIADILALEVTWAIRPSNG</sequence>
<accession>A0ABP7KGG9</accession>